<gene>
    <name evidence="1" type="ORF">F7O44_20765</name>
</gene>
<organism evidence="1 2">
    <name type="scientific">Phytoactinopolyspora mesophila</name>
    <dbReference type="NCBI Taxonomy" id="2650750"/>
    <lineage>
        <taxon>Bacteria</taxon>
        <taxon>Bacillati</taxon>
        <taxon>Actinomycetota</taxon>
        <taxon>Actinomycetes</taxon>
        <taxon>Jiangellales</taxon>
        <taxon>Jiangellaceae</taxon>
        <taxon>Phytoactinopolyspora</taxon>
    </lineage>
</organism>
<dbReference type="RefSeq" id="WP_162452182.1">
    <property type="nucleotide sequence ID" value="NZ_WLZY01000007.1"/>
</dbReference>
<accession>A0A7K3MAT5</accession>
<reference evidence="1 2" key="1">
    <citation type="submission" date="2019-11" db="EMBL/GenBank/DDBJ databases">
        <authorList>
            <person name="Li X.-J."/>
            <person name="Feng X.-M."/>
        </authorList>
    </citation>
    <scope>NUCLEOTIDE SEQUENCE [LARGE SCALE GENOMIC DNA]</scope>
    <source>
        <strain evidence="1 2">XMNu-373</strain>
    </source>
</reference>
<proteinExistence type="predicted"/>
<sequence length="87" mass="9362">MTAPAEPLPSGGPIPPDADPAIRARLSWRIAVEVDAEWGIVPERTKQSKDLSAALIAAPVSRWLVTVGRPVGDLRDARCIHGDRRST</sequence>
<name>A0A7K3MAT5_9ACTN</name>
<protein>
    <submittedName>
        <fullName evidence="1">Uncharacterized protein</fullName>
    </submittedName>
</protein>
<keyword evidence="2" id="KW-1185">Reference proteome</keyword>
<evidence type="ECO:0000313" key="2">
    <source>
        <dbReference type="Proteomes" id="UP000460435"/>
    </source>
</evidence>
<comment type="caution">
    <text evidence="1">The sequence shown here is derived from an EMBL/GenBank/DDBJ whole genome shotgun (WGS) entry which is preliminary data.</text>
</comment>
<dbReference type="EMBL" id="WLZY01000007">
    <property type="protein sequence ID" value="NDL59508.1"/>
    <property type="molecule type" value="Genomic_DNA"/>
</dbReference>
<dbReference type="AlphaFoldDB" id="A0A7K3MAT5"/>
<dbReference type="Proteomes" id="UP000460435">
    <property type="component" value="Unassembled WGS sequence"/>
</dbReference>
<evidence type="ECO:0000313" key="1">
    <source>
        <dbReference type="EMBL" id="NDL59508.1"/>
    </source>
</evidence>